<feature type="transmembrane region" description="Helical" evidence="2">
    <location>
        <begin position="146"/>
        <end position="169"/>
    </location>
</feature>
<dbReference type="OrthoDB" id="5572782at2759"/>
<dbReference type="Proteomes" id="UP001151518">
    <property type="component" value="Unassembled WGS sequence"/>
</dbReference>
<accession>A0A9W8G0F6</accession>
<reference evidence="4" key="1">
    <citation type="submission" date="2022-07" db="EMBL/GenBank/DDBJ databases">
        <title>Phylogenomic reconstructions and comparative analyses of Kickxellomycotina fungi.</title>
        <authorList>
            <person name="Reynolds N.K."/>
            <person name="Stajich J.E."/>
            <person name="Barry K."/>
            <person name="Grigoriev I.V."/>
            <person name="Crous P."/>
            <person name="Smith M.E."/>
        </authorList>
    </citation>
    <scope>NUCLEOTIDE SEQUENCE</scope>
    <source>
        <strain evidence="4">NRRL 3115</strain>
    </source>
</reference>
<name>A0A9W8G0F6_9FUNG</name>
<comment type="caution">
    <text evidence="4">The sequence shown here is derived from an EMBL/GenBank/DDBJ whole genome shotgun (WGS) entry which is preliminary data.</text>
</comment>
<organism evidence="4 5">
    <name type="scientific">Coemansia spiralis</name>
    <dbReference type="NCBI Taxonomy" id="417178"/>
    <lineage>
        <taxon>Eukaryota</taxon>
        <taxon>Fungi</taxon>
        <taxon>Fungi incertae sedis</taxon>
        <taxon>Zoopagomycota</taxon>
        <taxon>Kickxellomycotina</taxon>
        <taxon>Kickxellomycetes</taxon>
        <taxon>Kickxellales</taxon>
        <taxon>Kickxellaceae</taxon>
        <taxon>Coemansia</taxon>
    </lineage>
</organism>
<feature type="region of interest" description="Disordered" evidence="1">
    <location>
        <begin position="474"/>
        <end position="494"/>
    </location>
</feature>
<feature type="domain" description="Fibronectin type-III" evidence="3">
    <location>
        <begin position="242"/>
        <end position="460"/>
    </location>
</feature>
<evidence type="ECO:0000256" key="1">
    <source>
        <dbReference type="SAM" id="MobiDB-lite"/>
    </source>
</evidence>
<sequence length="1223" mass="132420">MRSEKQPETAAAAAATSKEASAKTDTLASKLDLESGSTSKTADGSQATQHPSADNAAVAAAAEEGDIARALELWWDQILLFFVQHRATAAFVAWLGVFLFDAMDLRMPAEWLVFTFFSFSVFVQAFGVSILLFAALTVAMTILNIAVFYLLTPSVTSLFSTIVVCMLLVRGVHGLDAKGWAMTALMSLTRMHSPWCEILPDYLQAPIAAYCTSFGILWLAYHNSRRLERLIDPLCLLLGIIPPLPPRLSIVEIAEKSVVISWSQLPGHSNLIVPEQDLTGTGGIASLAGGLINGSMAKQPLFTGPTTTTATTAAGTIPVNTNTNKAAATIASSANTMPATMPTAAQTTTLLHSQTPMHEQTLVHLNGVAASGPGGHGGFSSNTSIPTMHSNVTTLNIGGLLTIDRKALREARVSYYEIEVDGHIVGKCKPDNGYAKVQGLRPASMYQIRVWAISESRGRAPSLPVFVSTHSIKDPAAKDNSKSLRQRQNGEATPIDIDHLRKEIGASQLTIKELEGSISNLKERAEQERSRLQKEIAELRSKRKEEESAKSLQRDKIRELEAEKRQLDKEKALLEKEITAARARKQKSLDRIHEQEKQAAVYMRSAKTLEETMKRERRDHDQKQAELKSTIATLKAEVEKSKARLDSLSSQHTDLSEKLKSKRAELSAQDKRNADLNAKVREVDKKRQKKKEAQKEMETNVAKMQVELDRLIPQLGEATAERKRLEEKASYSQRPPIPPVPLNNGIEMARPSAVFQPPYRLRGANIASLADTRSPSTLNYHHASPFSSRWRSMNSSNASAADGTVIGDNTNNKHSRSSSFASNIPNMLTDDSLTQYKPAAPQHAATLASYQPGAGSATHLGSIGGPVSRRSAEISSDLYGLWDRNSPLLSAAASTSSGIGSIGLSNASNAAAVAAHAISTEFGRHIIPQSSAHEPVSHLSHAPLWGKFVVSPTTQSTNTAEASALSILKDTDLAYPTPEQHPSRRSFDRYNNPLLHQDFIQPQQPPEAMHSMFSNGPSVLYPHNHALGGLLSGSVENMNHDRELRLSGDSAQHLRFNSLDIHASNSLADIGYAFRGSSSGMSNGANPLSDKESGRNSAATIDQRMSPCADLASSELGSHSLCSATPVDIQQQPPLRLSGDFLGAHRPHVEPIGAPNRRRTGDSPSPRVPPATFLPLSRPTSGDISQASSFGDSLYQRRTLWDLDLGSVPPSTIGGRSSFEKSG</sequence>
<keyword evidence="2" id="KW-0812">Transmembrane</keyword>
<proteinExistence type="predicted"/>
<feature type="region of interest" description="Disordered" evidence="1">
    <location>
        <begin position="1"/>
        <end position="55"/>
    </location>
</feature>
<feature type="compositionally biased region" description="Basic and acidic residues" evidence="1">
    <location>
        <begin position="654"/>
        <end position="698"/>
    </location>
</feature>
<feature type="compositionally biased region" description="Low complexity" evidence="1">
    <location>
        <begin position="8"/>
        <end position="19"/>
    </location>
</feature>
<feature type="compositionally biased region" description="Polar residues" evidence="1">
    <location>
        <begin position="1178"/>
        <end position="1189"/>
    </location>
</feature>
<dbReference type="PANTHER" id="PTHR47357">
    <property type="entry name" value="COP1-INTERACTIVE PROTEIN 1"/>
    <property type="match status" value="1"/>
</dbReference>
<dbReference type="InterPro" id="IPR036116">
    <property type="entry name" value="FN3_sf"/>
</dbReference>
<feature type="transmembrane region" description="Helical" evidence="2">
    <location>
        <begin position="78"/>
        <end position="99"/>
    </location>
</feature>
<feature type="compositionally biased region" description="Polar residues" evidence="1">
    <location>
        <begin position="807"/>
        <end position="823"/>
    </location>
</feature>
<feature type="transmembrane region" description="Helical" evidence="2">
    <location>
        <begin position="111"/>
        <end position="134"/>
    </location>
</feature>
<gene>
    <name evidence="4" type="ORF">GGI25_004426</name>
</gene>
<feature type="compositionally biased region" description="Polar residues" evidence="1">
    <location>
        <begin position="35"/>
        <end position="52"/>
    </location>
</feature>
<evidence type="ECO:0000313" key="4">
    <source>
        <dbReference type="EMBL" id="KAJ2674209.1"/>
    </source>
</evidence>
<dbReference type="EMBL" id="JANBTW010000059">
    <property type="protein sequence ID" value="KAJ2674209.1"/>
    <property type="molecule type" value="Genomic_DNA"/>
</dbReference>
<evidence type="ECO:0000256" key="2">
    <source>
        <dbReference type="SAM" id="Phobius"/>
    </source>
</evidence>
<dbReference type="SMART" id="SM00060">
    <property type="entry name" value="FN3"/>
    <property type="match status" value="1"/>
</dbReference>
<dbReference type="AlphaFoldDB" id="A0A9W8G0F6"/>
<feature type="region of interest" description="Disordered" evidence="1">
    <location>
        <begin position="1146"/>
        <end position="1189"/>
    </location>
</feature>
<feature type="region of interest" description="Disordered" evidence="1">
    <location>
        <begin position="801"/>
        <end position="823"/>
    </location>
</feature>
<keyword evidence="2" id="KW-1133">Transmembrane helix</keyword>
<protein>
    <recommendedName>
        <fullName evidence="3">Fibronectin type-III domain-containing protein</fullName>
    </recommendedName>
</protein>
<evidence type="ECO:0000313" key="5">
    <source>
        <dbReference type="Proteomes" id="UP001151518"/>
    </source>
</evidence>
<dbReference type="CDD" id="cd00063">
    <property type="entry name" value="FN3"/>
    <property type="match status" value="1"/>
</dbReference>
<feature type="region of interest" description="Disordered" evidence="1">
    <location>
        <begin position="642"/>
        <end position="698"/>
    </location>
</feature>
<dbReference type="GO" id="GO:0005200">
    <property type="term" value="F:structural constituent of cytoskeleton"/>
    <property type="evidence" value="ECO:0007669"/>
    <property type="project" value="TreeGrafter"/>
</dbReference>
<feature type="region of interest" description="Disordered" evidence="1">
    <location>
        <begin position="1204"/>
        <end position="1223"/>
    </location>
</feature>
<keyword evidence="2" id="KW-0472">Membrane</keyword>
<dbReference type="SUPFAM" id="SSF49265">
    <property type="entry name" value="Fibronectin type III"/>
    <property type="match status" value="1"/>
</dbReference>
<dbReference type="GO" id="GO:0005856">
    <property type="term" value="C:cytoskeleton"/>
    <property type="evidence" value="ECO:0007669"/>
    <property type="project" value="TreeGrafter"/>
</dbReference>
<dbReference type="InterPro" id="IPR003961">
    <property type="entry name" value="FN3_dom"/>
</dbReference>
<evidence type="ECO:0000259" key="3">
    <source>
        <dbReference type="SMART" id="SM00060"/>
    </source>
</evidence>
<dbReference type="PANTHER" id="PTHR47357:SF1">
    <property type="entry name" value="SPINDLE POLE BODY COMPONENT 110"/>
    <property type="match status" value="1"/>
</dbReference>